<feature type="domain" description="HTH tetR-type" evidence="5">
    <location>
        <begin position="7"/>
        <end position="67"/>
    </location>
</feature>
<gene>
    <name evidence="6" type="ORF">SAMN05421578_108138</name>
</gene>
<dbReference type="RefSeq" id="WP_068579552.1">
    <property type="nucleotide sequence ID" value="NZ_FTNK01000008.1"/>
</dbReference>
<evidence type="ECO:0000256" key="4">
    <source>
        <dbReference type="PROSITE-ProRule" id="PRU00335"/>
    </source>
</evidence>
<dbReference type="PANTHER" id="PTHR30055:SF151">
    <property type="entry name" value="TRANSCRIPTIONAL REGULATORY PROTEIN"/>
    <property type="match status" value="1"/>
</dbReference>
<protein>
    <submittedName>
        <fullName evidence="6">Transcriptional regulator, TetR family</fullName>
    </submittedName>
</protein>
<dbReference type="InterPro" id="IPR036271">
    <property type="entry name" value="Tet_transcr_reg_TetR-rel_C_sf"/>
</dbReference>
<dbReference type="EMBL" id="FTNK01000008">
    <property type="protein sequence ID" value="SIR19255.1"/>
    <property type="molecule type" value="Genomic_DNA"/>
</dbReference>
<evidence type="ECO:0000259" key="5">
    <source>
        <dbReference type="PROSITE" id="PS50977"/>
    </source>
</evidence>
<keyword evidence="7" id="KW-1185">Reference proteome</keyword>
<evidence type="ECO:0000256" key="3">
    <source>
        <dbReference type="ARBA" id="ARBA00023163"/>
    </source>
</evidence>
<keyword evidence="1" id="KW-0805">Transcription regulation</keyword>
<dbReference type="PANTHER" id="PTHR30055">
    <property type="entry name" value="HTH-TYPE TRANSCRIPTIONAL REGULATOR RUTR"/>
    <property type="match status" value="1"/>
</dbReference>
<name>A0ABY1K3A1_9BACL</name>
<evidence type="ECO:0000313" key="7">
    <source>
        <dbReference type="Proteomes" id="UP000186666"/>
    </source>
</evidence>
<dbReference type="InterPro" id="IPR009057">
    <property type="entry name" value="Homeodomain-like_sf"/>
</dbReference>
<evidence type="ECO:0000256" key="1">
    <source>
        <dbReference type="ARBA" id="ARBA00023015"/>
    </source>
</evidence>
<dbReference type="SUPFAM" id="SSF46689">
    <property type="entry name" value="Homeodomain-like"/>
    <property type="match status" value="1"/>
</dbReference>
<dbReference type="InterPro" id="IPR001647">
    <property type="entry name" value="HTH_TetR"/>
</dbReference>
<keyword evidence="3" id="KW-0804">Transcription</keyword>
<dbReference type="Pfam" id="PF00440">
    <property type="entry name" value="TetR_N"/>
    <property type="match status" value="1"/>
</dbReference>
<evidence type="ECO:0000313" key="6">
    <source>
        <dbReference type="EMBL" id="SIR19255.1"/>
    </source>
</evidence>
<comment type="caution">
    <text evidence="6">The sequence shown here is derived from an EMBL/GenBank/DDBJ whole genome shotgun (WGS) entry which is preliminary data.</text>
</comment>
<dbReference type="Pfam" id="PF17935">
    <property type="entry name" value="TetR_C_27"/>
    <property type="match status" value="1"/>
</dbReference>
<feature type="DNA-binding region" description="H-T-H motif" evidence="4">
    <location>
        <begin position="30"/>
        <end position="49"/>
    </location>
</feature>
<accession>A0ABY1K3A1</accession>
<organism evidence="6 7">
    <name type="scientific">Paenibacillus macquariensis</name>
    <dbReference type="NCBI Taxonomy" id="948756"/>
    <lineage>
        <taxon>Bacteria</taxon>
        <taxon>Bacillati</taxon>
        <taxon>Bacillota</taxon>
        <taxon>Bacilli</taxon>
        <taxon>Bacillales</taxon>
        <taxon>Paenibacillaceae</taxon>
        <taxon>Paenibacillus</taxon>
    </lineage>
</organism>
<reference evidence="6 7" key="1">
    <citation type="submission" date="2017-01" db="EMBL/GenBank/DDBJ databases">
        <authorList>
            <person name="Varghese N."/>
            <person name="Submissions S."/>
        </authorList>
    </citation>
    <scope>NUCLEOTIDE SEQUENCE [LARGE SCALE GENOMIC DNA]</scope>
    <source>
        <strain evidence="6 7">ATCC 23464</strain>
    </source>
</reference>
<dbReference type="PRINTS" id="PR00455">
    <property type="entry name" value="HTHTETR"/>
</dbReference>
<sequence length="198" mass="22771">MTKSQTILTKTQILDAAEETLRRFGPDKASVTDVAKLLHVSHGTIYRHYENKAALKEAVTERWLEEKIITPLTEVLNRTSPNKCDHLKIYIGHLIELKQRYARTDKEMFKMYAEVTEQSANLIKHHVRIIIEQLSTLIASGRLNGEIAVTDVSTLAETIFMATSRFHHPAHAYEWENEDCETNFTNVWDLILRAIAIK</sequence>
<keyword evidence="2 4" id="KW-0238">DNA-binding</keyword>
<dbReference type="Proteomes" id="UP000186666">
    <property type="component" value="Unassembled WGS sequence"/>
</dbReference>
<evidence type="ECO:0000256" key="2">
    <source>
        <dbReference type="ARBA" id="ARBA00023125"/>
    </source>
</evidence>
<dbReference type="SUPFAM" id="SSF48498">
    <property type="entry name" value="Tetracyclin repressor-like, C-terminal domain"/>
    <property type="match status" value="1"/>
</dbReference>
<proteinExistence type="predicted"/>
<dbReference type="PROSITE" id="PS50977">
    <property type="entry name" value="HTH_TETR_2"/>
    <property type="match status" value="1"/>
</dbReference>
<dbReference type="Gene3D" id="1.10.357.10">
    <property type="entry name" value="Tetracycline Repressor, domain 2"/>
    <property type="match status" value="1"/>
</dbReference>
<dbReference type="InterPro" id="IPR041478">
    <property type="entry name" value="TetR_C_27"/>
</dbReference>
<dbReference type="InterPro" id="IPR050109">
    <property type="entry name" value="HTH-type_TetR-like_transc_reg"/>
</dbReference>